<evidence type="ECO:0000259" key="7">
    <source>
        <dbReference type="Pfam" id="PF24986"/>
    </source>
</evidence>
<proteinExistence type="inferred from homology"/>
<accession>A0A4V2F4B1</accession>
<dbReference type="AlphaFoldDB" id="A0A4V2F4B1"/>
<keyword evidence="4 5" id="KW-0143">Chaperone</keyword>
<protein>
    <recommendedName>
        <fullName evidence="5">Ribosome maturation factor RimM</fullName>
    </recommendedName>
</protein>
<evidence type="ECO:0000256" key="1">
    <source>
        <dbReference type="ARBA" id="ARBA00022490"/>
    </source>
</evidence>
<dbReference type="HAMAP" id="MF_00014">
    <property type="entry name" value="Ribosome_mat_RimM"/>
    <property type="match status" value="1"/>
</dbReference>
<reference evidence="8 9" key="1">
    <citation type="submission" date="2019-02" db="EMBL/GenBank/DDBJ databases">
        <title>Genomic Encyclopedia of Type Strains, Phase IV (KMG-IV): sequencing the most valuable type-strain genomes for metagenomic binning, comparative biology and taxonomic classification.</title>
        <authorList>
            <person name="Goeker M."/>
        </authorList>
    </citation>
    <scope>NUCLEOTIDE SEQUENCE [LARGE SCALE GENOMIC DNA]</scope>
    <source>
        <strain evidence="8 9">DSM 45622</strain>
    </source>
</reference>
<evidence type="ECO:0000256" key="2">
    <source>
        <dbReference type="ARBA" id="ARBA00022517"/>
    </source>
</evidence>
<comment type="domain">
    <text evidence="5">The PRC barrel domain binds ribosomal protein uS19.</text>
</comment>
<evidence type="ECO:0000313" key="9">
    <source>
        <dbReference type="Proteomes" id="UP000293638"/>
    </source>
</evidence>
<keyword evidence="2 5" id="KW-0690">Ribosome biogenesis</keyword>
<comment type="subunit">
    <text evidence="5">Binds ribosomal protein uS19.</text>
</comment>
<comment type="function">
    <text evidence="5">An accessory protein needed during the final step in the assembly of 30S ribosomal subunit, possibly for assembly of the head region. Essential for efficient processing of 16S rRNA. May be needed both before and after RbfA during the maturation of 16S rRNA. It has affinity for free ribosomal 30S subunits but not for 70S ribosomes.</text>
</comment>
<dbReference type="SUPFAM" id="SSF50447">
    <property type="entry name" value="Translation proteins"/>
    <property type="match status" value="1"/>
</dbReference>
<evidence type="ECO:0000256" key="3">
    <source>
        <dbReference type="ARBA" id="ARBA00022552"/>
    </source>
</evidence>
<dbReference type="InterPro" id="IPR009000">
    <property type="entry name" value="Transl_B-barrel_sf"/>
</dbReference>
<evidence type="ECO:0000256" key="5">
    <source>
        <dbReference type="HAMAP-Rule" id="MF_00014"/>
    </source>
</evidence>
<name>A0A4V2F4B1_9ACTN</name>
<dbReference type="PANTHER" id="PTHR33692">
    <property type="entry name" value="RIBOSOME MATURATION FACTOR RIMM"/>
    <property type="match status" value="1"/>
</dbReference>
<dbReference type="GO" id="GO:0006364">
    <property type="term" value="P:rRNA processing"/>
    <property type="evidence" value="ECO:0007669"/>
    <property type="project" value="UniProtKB-UniRule"/>
</dbReference>
<keyword evidence="1 5" id="KW-0963">Cytoplasm</keyword>
<comment type="subcellular location">
    <subcellularLocation>
        <location evidence="5">Cytoplasm</location>
    </subcellularLocation>
</comment>
<evidence type="ECO:0000256" key="4">
    <source>
        <dbReference type="ARBA" id="ARBA00023186"/>
    </source>
</evidence>
<keyword evidence="3 5" id="KW-0698">rRNA processing</keyword>
<dbReference type="InterPro" id="IPR056792">
    <property type="entry name" value="PRC_RimM"/>
</dbReference>
<feature type="domain" description="RimM N-terminal" evidence="6">
    <location>
        <begin position="1"/>
        <end position="79"/>
    </location>
</feature>
<dbReference type="GO" id="GO:0042274">
    <property type="term" value="P:ribosomal small subunit biogenesis"/>
    <property type="evidence" value="ECO:0007669"/>
    <property type="project" value="UniProtKB-UniRule"/>
</dbReference>
<comment type="caution">
    <text evidence="8">The sequence shown here is derived from an EMBL/GenBank/DDBJ whole genome shotgun (WGS) entry which is preliminary data.</text>
</comment>
<dbReference type="Pfam" id="PF01782">
    <property type="entry name" value="RimM"/>
    <property type="match status" value="1"/>
</dbReference>
<evidence type="ECO:0000313" key="8">
    <source>
        <dbReference type="EMBL" id="RZS86987.1"/>
    </source>
</evidence>
<evidence type="ECO:0000259" key="6">
    <source>
        <dbReference type="Pfam" id="PF01782"/>
    </source>
</evidence>
<dbReference type="PANTHER" id="PTHR33692:SF1">
    <property type="entry name" value="RIBOSOME MATURATION FACTOR RIMM"/>
    <property type="match status" value="1"/>
</dbReference>
<dbReference type="GO" id="GO:0005737">
    <property type="term" value="C:cytoplasm"/>
    <property type="evidence" value="ECO:0007669"/>
    <property type="project" value="UniProtKB-SubCell"/>
</dbReference>
<dbReference type="GO" id="GO:0043022">
    <property type="term" value="F:ribosome binding"/>
    <property type="evidence" value="ECO:0007669"/>
    <property type="project" value="InterPro"/>
</dbReference>
<dbReference type="InterPro" id="IPR036976">
    <property type="entry name" value="RimM_N_sf"/>
</dbReference>
<gene>
    <name evidence="5" type="primary">rimM</name>
    <name evidence="8" type="ORF">EV189_2406</name>
</gene>
<dbReference type="SUPFAM" id="SSF50346">
    <property type="entry name" value="PRC-barrel domain"/>
    <property type="match status" value="1"/>
</dbReference>
<dbReference type="InterPro" id="IPR002676">
    <property type="entry name" value="RimM_N"/>
</dbReference>
<dbReference type="Gene3D" id="2.30.30.240">
    <property type="entry name" value="PRC-barrel domain"/>
    <property type="match status" value="1"/>
</dbReference>
<dbReference type="InterPro" id="IPR011961">
    <property type="entry name" value="RimM"/>
</dbReference>
<keyword evidence="9" id="KW-1185">Reference proteome</keyword>
<dbReference type="Pfam" id="PF24986">
    <property type="entry name" value="PRC_RimM"/>
    <property type="match status" value="1"/>
</dbReference>
<dbReference type="InterPro" id="IPR011033">
    <property type="entry name" value="PRC_barrel-like_sf"/>
</dbReference>
<sequence length="169" mass="17772">MGRIGPAHGIRGDVLVEPRTDDPGTRFAPGVVLVTDPAERGPLEVADARDHSGRLLVRFASVADRSAAEALRGTWLVVDVPDDERPEDPEEYYDHQLVGLRAVSPQGVDLGEVTDVVHLPAQDLLAVQTPGGERLVPFVAAIVPVVDLDGGRVVVDAPPGLLDDGEGGA</sequence>
<dbReference type="EMBL" id="SGXD01000003">
    <property type="protein sequence ID" value="RZS86987.1"/>
    <property type="molecule type" value="Genomic_DNA"/>
</dbReference>
<dbReference type="Proteomes" id="UP000293638">
    <property type="component" value="Unassembled WGS sequence"/>
</dbReference>
<dbReference type="Gene3D" id="2.40.30.60">
    <property type="entry name" value="RimM"/>
    <property type="match status" value="1"/>
</dbReference>
<comment type="similarity">
    <text evidence="5">Belongs to the RimM family.</text>
</comment>
<organism evidence="8 9">
    <name type="scientific">Motilibacter rhizosphaerae</name>
    <dbReference type="NCBI Taxonomy" id="598652"/>
    <lineage>
        <taxon>Bacteria</taxon>
        <taxon>Bacillati</taxon>
        <taxon>Actinomycetota</taxon>
        <taxon>Actinomycetes</taxon>
        <taxon>Motilibacterales</taxon>
        <taxon>Motilibacteraceae</taxon>
        <taxon>Motilibacter</taxon>
    </lineage>
</organism>
<dbReference type="GO" id="GO:0005840">
    <property type="term" value="C:ribosome"/>
    <property type="evidence" value="ECO:0007669"/>
    <property type="project" value="InterPro"/>
</dbReference>
<feature type="domain" description="Ribosome maturation factor RimM PRC barrel" evidence="7">
    <location>
        <begin position="95"/>
        <end position="161"/>
    </location>
</feature>
<dbReference type="NCBIfam" id="TIGR02273">
    <property type="entry name" value="16S_RimM"/>
    <property type="match status" value="1"/>
</dbReference>